<gene>
    <name evidence="9" type="ORF">DEBR0S2_00848G</name>
</gene>
<feature type="region of interest" description="Disordered" evidence="7">
    <location>
        <begin position="1"/>
        <end position="47"/>
    </location>
</feature>
<evidence type="ECO:0000256" key="3">
    <source>
        <dbReference type="ARBA" id="ARBA00022692"/>
    </source>
</evidence>
<evidence type="ECO:0000256" key="7">
    <source>
        <dbReference type="SAM" id="MobiDB-lite"/>
    </source>
</evidence>
<keyword evidence="4 6" id="KW-1133">Transmembrane helix</keyword>
<keyword evidence="3 6" id="KW-0812">Transmembrane</keyword>
<keyword evidence="10" id="KW-1185">Reference proteome</keyword>
<evidence type="ECO:0000256" key="2">
    <source>
        <dbReference type="ARBA" id="ARBA00010596"/>
    </source>
</evidence>
<proteinExistence type="inferred from homology"/>
<evidence type="ECO:0000256" key="4">
    <source>
        <dbReference type="ARBA" id="ARBA00022989"/>
    </source>
</evidence>
<evidence type="ECO:0000313" key="9">
    <source>
        <dbReference type="EMBL" id="VUG17191.1"/>
    </source>
</evidence>
<dbReference type="PANTHER" id="PTHR21236:SF1">
    <property type="entry name" value="PROTEIN YIPF6"/>
    <property type="match status" value="1"/>
</dbReference>
<dbReference type="PANTHER" id="PTHR21236">
    <property type="entry name" value="GOLGI MEMBRANE PROTEIN YIP1"/>
    <property type="match status" value="1"/>
</dbReference>
<feature type="transmembrane region" description="Helical" evidence="6">
    <location>
        <begin position="237"/>
        <end position="262"/>
    </location>
</feature>
<dbReference type="InterPro" id="IPR045231">
    <property type="entry name" value="Yip1/4-like"/>
</dbReference>
<comment type="similarity">
    <text evidence="2 6">Belongs to the YIP1 family.</text>
</comment>
<name>A0A7D9CW59_DEKBR</name>
<protein>
    <recommendedName>
        <fullName evidence="6">Protein YIP</fullName>
    </recommendedName>
</protein>
<reference evidence="9 10" key="1">
    <citation type="submission" date="2019-07" db="EMBL/GenBank/DDBJ databases">
        <authorList>
            <person name="Friedrich A."/>
            <person name="Schacherer J."/>
        </authorList>
    </citation>
    <scope>NUCLEOTIDE SEQUENCE [LARGE SCALE GENOMIC DNA]</scope>
</reference>
<dbReference type="GO" id="GO:0005802">
    <property type="term" value="C:trans-Golgi network"/>
    <property type="evidence" value="ECO:0007669"/>
    <property type="project" value="TreeGrafter"/>
</dbReference>
<comment type="subcellular location">
    <subcellularLocation>
        <location evidence="6">Golgi apparatus membrane</location>
        <topology evidence="6">Multi-pass membrane protein</topology>
    </subcellularLocation>
    <subcellularLocation>
        <location evidence="1">Membrane</location>
        <topology evidence="1">Multi-pass membrane protein</topology>
    </subcellularLocation>
</comment>
<feature type="transmembrane region" description="Helical" evidence="6">
    <location>
        <begin position="198"/>
        <end position="217"/>
    </location>
</feature>
<accession>A0A7D9CW59</accession>
<dbReference type="GO" id="GO:0000139">
    <property type="term" value="C:Golgi membrane"/>
    <property type="evidence" value="ECO:0007669"/>
    <property type="project" value="UniProtKB-SubCell"/>
</dbReference>
<feature type="domain" description="Yip1" evidence="8">
    <location>
        <begin position="153"/>
        <end position="295"/>
    </location>
</feature>
<dbReference type="Pfam" id="PF04893">
    <property type="entry name" value="Yip1"/>
    <property type="match status" value="1"/>
</dbReference>
<comment type="caution">
    <text evidence="6">Lacks conserved residue(s) required for the propagation of feature annotation.</text>
</comment>
<keyword evidence="5 6" id="KW-0472">Membrane</keyword>
<evidence type="ECO:0000256" key="6">
    <source>
        <dbReference type="RuleBase" id="RU361264"/>
    </source>
</evidence>
<evidence type="ECO:0000259" key="8">
    <source>
        <dbReference type="Pfam" id="PF04893"/>
    </source>
</evidence>
<sequence>MSNYTKIDQDQHDVNNDDFLIEPDVEPANTTNSNAAQTQDNAASASGTSGTFNFANFVNPQTYLDPILESNNVEVRERQFTGGNTLDESVVTTLKRDLSSISDKLLSILWPLRLRQKLKILQHFSGLSHSGFNTDEEEQSGSGSRDYSKEALKKILDWDLWGPLVINLGFSLIITYLQTRTLDDTSKSKAQPSSIFSGAFTLIWASLAVLSLNIQLLSPVKQQTEDGGTTSGIIGVSFFQCISILSYTLFPIVLGGLISIFVKFKLVRMVITILMLLWSLLCSWLILAIINNCRTPAATPQFLYDAVTEPQTGSDGDKRIFLMIYPIFLVYGLFSWFNVII</sequence>
<dbReference type="Proteomes" id="UP000478008">
    <property type="component" value="Unassembled WGS sequence"/>
</dbReference>
<feature type="transmembrane region" description="Helical" evidence="6">
    <location>
        <begin position="269"/>
        <end position="290"/>
    </location>
</feature>
<evidence type="ECO:0000313" key="10">
    <source>
        <dbReference type="Proteomes" id="UP000478008"/>
    </source>
</evidence>
<dbReference type="InterPro" id="IPR006977">
    <property type="entry name" value="Yip1_dom"/>
</dbReference>
<dbReference type="AlphaFoldDB" id="A0A7D9CW59"/>
<feature type="compositionally biased region" description="Polar residues" evidence="7">
    <location>
        <begin position="28"/>
        <end position="47"/>
    </location>
</feature>
<organism evidence="9 10">
    <name type="scientific">Dekkera bruxellensis</name>
    <name type="common">Brettanomyces custersii</name>
    <dbReference type="NCBI Taxonomy" id="5007"/>
    <lineage>
        <taxon>Eukaryota</taxon>
        <taxon>Fungi</taxon>
        <taxon>Dikarya</taxon>
        <taxon>Ascomycota</taxon>
        <taxon>Saccharomycotina</taxon>
        <taxon>Pichiomycetes</taxon>
        <taxon>Pichiales</taxon>
        <taxon>Pichiaceae</taxon>
        <taxon>Brettanomyces</taxon>
    </lineage>
</organism>
<feature type="transmembrane region" description="Helical" evidence="6">
    <location>
        <begin position="320"/>
        <end position="340"/>
    </location>
</feature>
<evidence type="ECO:0000256" key="1">
    <source>
        <dbReference type="ARBA" id="ARBA00004141"/>
    </source>
</evidence>
<dbReference type="EMBL" id="CABFWN010000002">
    <property type="protein sequence ID" value="VUG17191.1"/>
    <property type="molecule type" value="Genomic_DNA"/>
</dbReference>
<evidence type="ECO:0000256" key="5">
    <source>
        <dbReference type="ARBA" id="ARBA00023136"/>
    </source>
</evidence>
<dbReference type="GO" id="GO:0006888">
    <property type="term" value="P:endoplasmic reticulum to Golgi vesicle-mediated transport"/>
    <property type="evidence" value="ECO:0007669"/>
    <property type="project" value="InterPro"/>
</dbReference>